<dbReference type="EMBL" id="LAKD02000134">
    <property type="protein sequence ID" value="OPF70748.1"/>
    <property type="molecule type" value="Genomic_DNA"/>
</dbReference>
<keyword evidence="2" id="KW-1185">Reference proteome</keyword>
<sequence length="371" mass="40502">MMSDLPRRTTLSPAELSELVDFLDDYTTDILGALSMGIGSLASVLTPSAVTWPHAFPEIDRSTAEEMVPELRSLRKSVYHAGHAALDLPDDLVRAAEVGRQVLEKLHGVPVTLSGEERRRVPNVTQQGGPRSTDNSVVGGTHRNLIQAGSIAGGVHVHPTVGDDIGDMEDPIVVGVEIHPRAWHADLIVDADPPRPMAPSGSVYVVTLQARTARAVILHRARSVIVSRRQPRRACYRAHIRGPLEPRKFSVDLDAGQPELRPEGVDFPLTISSVDPEQLWIEPAVGAEEVGWRLEIDWTCLEHHGTAVIDYGGDPFETYPPEVLFTEGGRPSRLRTGCSLIQHEPDCPALHLPQDVKPFVYGPVAPHRAHG</sequence>
<dbReference type="Proteomes" id="UP000033615">
    <property type="component" value="Unassembled WGS sequence"/>
</dbReference>
<protein>
    <submittedName>
        <fullName evidence="1">Uncharacterized protein</fullName>
    </submittedName>
</protein>
<comment type="caution">
    <text evidence="1">The sequence shown here is derived from an EMBL/GenBank/DDBJ whole genome shotgun (WGS) entry which is preliminary data.</text>
</comment>
<dbReference type="AlphaFoldDB" id="A0A1V4CU44"/>
<accession>A0A1V4CU44</accession>
<organism evidence="1 2">
    <name type="scientific">Streptomyces antioxidans</name>
    <dbReference type="NCBI Taxonomy" id="1507734"/>
    <lineage>
        <taxon>Bacteria</taxon>
        <taxon>Bacillati</taxon>
        <taxon>Actinomycetota</taxon>
        <taxon>Actinomycetes</taxon>
        <taxon>Kitasatosporales</taxon>
        <taxon>Streptomycetaceae</taxon>
        <taxon>Streptomyces</taxon>
    </lineage>
</organism>
<reference evidence="1" key="1">
    <citation type="submission" date="2016-12" db="EMBL/GenBank/DDBJ databases">
        <title>Genome sequence of Streptomyces antioxidans MUSC 164.</title>
        <authorList>
            <person name="Lee L.-H."/>
            <person name="Ser H.-L."/>
        </authorList>
    </citation>
    <scope>NUCLEOTIDE SEQUENCE [LARGE SCALE GENOMIC DNA]</scope>
    <source>
        <strain evidence="1">MUSC 164</strain>
    </source>
</reference>
<proteinExistence type="predicted"/>
<evidence type="ECO:0000313" key="1">
    <source>
        <dbReference type="EMBL" id="OPF70748.1"/>
    </source>
</evidence>
<gene>
    <name evidence="1" type="ORF">VT50_0235900</name>
</gene>
<name>A0A1V4CU44_9ACTN</name>
<evidence type="ECO:0000313" key="2">
    <source>
        <dbReference type="Proteomes" id="UP000033615"/>
    </source>
</evidence>